<dbReference type="EMBL" id="SAUN01000001">
    <property type="protein sequence ID" value="RVX45490.1"/>
    <property type="molecule type" value="Genomic_DNA"/>
</dbReference>
<evidence type="ECO:0000313" key="2">
    <source>
        <dbReference type="EMBL" id="RVX45490.1"/>
    </source>
</evidence>
<gene>
    <name evidence="2" type="ORF">EDD27_8294</name>
</gene>
<dbReference type="InterPro" id="IPR005149">
    <property type="entry name" value="Tscrpt_reg_PadR_N"/>
</dbReference>
<sequence>MIMSTGHVLLGLLVERPKHGYELKKEHDHRLAGAKPLAYGQVYATLQRLERDGYAEVAETQQEGGPERTVYAITDSGRAELAQWLNTVEPPAPYVASSLFARVAVAGKAADGYLARQREAHLARMRELTAAKASGAPAQVLAADYALQHLDADLRWIETAISRLKEEKDA</sequence>
<keyword evidence="3" id="KW-1185">Reference proteome</keyword>
<dbReference type="InterPro" id="IPR036390">
    <property type="entry name" value="WH_DNA-bd_sf"/>
</dbReference>
<dbReference type="SUPFAM" id="SSF46785">
    <property type="entry name" value="Winged helix' DNA-binding domain"/>
    <property type="match status" value="1"/>
</dbReference>
<name>A0A438MHY4_9ACTN</name>
<dbReference type="Pfam" id="PF03551">
    <property type="entry name" value="PadR"/>
    <property type="match status" value="1"/>
</dbReference>
<dbReference type="AlphaFoldDB" id="A0A438MHY4"/>
<evidence type="ECO:0000259" key="1">
    <source>
        <dbReference type="Pfam" id="PF03551"/>
    </source>
</evidence>
<proteinExistence type="predicted"/>
<dbReference type="InterPro" id="IPR036388">
    <property type="entry name" value="WH-like_DNA-bd_sf"/>
</dbReference>
<protein>
    <submittedName>
        <fullName evidence="2">PadR family transcriptional regulator</fullName>
    </submittedName>
</protein>
<evidence type="ECO:0000313" key="3">
    <source>
        <dbReference type="Proteomes" id="UP000284824"/>
    </source>
</evidence>
<dbReference type="PANTHER" id="PTHR43252">
    <property type="entry name" value="TRANSCRIPTIONAL REGULATOR YQJI"/>
    <property type="match status" value="1"/>
</dbReference>
<comment type="caution">
    <text evidence="2">The sequence shown here is derived from an EMBL/GenBank/DDBJ whole genome shotgun (WGS) entry which is preliminary data.</text>
</comment>
<dbReference type="Proteomes" id="UP000284824">
    <property type="component" value="Unassembled WGS sequence"/>
</dbReference>
<reference evidence="2 3" key="1">
    <citation type="submission" date="2019-01" db="EMBL/GenBank/DDBJ databases">
        <title>Sequencing the genomes of 1000 actinobacteria strains.</title>
        <authorList>
            <person name="Klenk H.-P."/>
        </authorList>
    </citation>
    <scope>NUCLEOTIDE SEQUENCE [LARGE SCALE GENOMIC DNA]</scope>
    <source>
        <strain evidence="2 3">DSM 43925</strain>
    </source>
</reference>
<dbReference type="PANTHER" id="PTHR43252:SF6">
    <property type="entry name" value="NEGATIVE TRANSCRIPTION REGULATOR PADR"/>
    <property type="match status" value="1"/>
</dbReference>
<accession>A0A438MHY4</accession>
<dbReference type="Gene3D" id="1.10.10.10">
    <property type="entry name" value="Winged helix-like DNA-binding domain superfamily/Winged helix DNA-binding domain"/>
    <property type="match status" value="1"/>
</dbReference>
<feature type="domain" description="Transcription regulator PadR N-terminal" evidence="1">
    <location>
        <begin position="9"/>
        <end position="83"/>
    </location>
</feature>
<organism evidence="2 3">
    <name type="scientific">Nonomuraea polychroma</name>
    <dbReference type="NCBI Taxonomy" id="46176"/>
    <lineage>
        <taxon>Bacteria</taxon>
        <taxon>Bacillati</taxon>
        <taxon>Actinomycetota</taxon>
        <taxon>Actinomycetes</taxon>
        <taxon>Streptosporangiales</taxon>
        <taxon>Streptosporangiaceae</taxon>
        <taxon>Nonomuraea</taxon>
    </lineage>
</organism>